<gene>
    <name evidence="1" type="ORF">FTUN_2864</name>
</gene>
<dbReference type="EMBL" id="CP053452">
    <property type="protein sequence ID" value="QJW95317.1"/>
    <property type="molecule type" value="Genomic_DNA"/>
</dbReference>
<organism evidence="1 2">
    <name type="scientific">Frigoriglobus tundricola</name>
    <dbReference type="NCBI Taxonomy" id="2774151"/>
    <lineage>
        <taxon>Bacteria</taxon>
        <taxon>Pseudomonadati</taxon>
        <taxon>Planctomycetota</taxon>
        <taxon>Planctomycetia</taxon>
        <taxon>Gemmatales</taxon>
        <taxon>Gemmataceae</taxon>
        <taxon>Frigoriglobus</taxon>
    </lineage>
</organism>
<evidence type="ECO:0000313" key="1">
    <source>
        <dbReference type="EMBL" id="QJW95317.1"/>
    </source>
</evidence>
<protein>
    <submittedName>
        <fullName evidence="1">Uncharacterized protein</fullName>
    </submittedName>
</protein>
<dbReference type="KEGG" id="ftj:FTUN_2864"/>
<keyword evidence="2" id="KW-1185">Reference proteome</keyword>
<name>A0A6M5YMM8_9BACT</name>
<proteinExistence type="predicted"/>
<evidence type="ECO:0000313" key="2">
    <source>
        <dbReference type="Proteomes" id="UP000503447"/>
    </source>
</evidence>
<accession>A0A6M5YMM8</accession>
<sequence>MRVRGNSGSACGVEVTALVQSQVRRSQVVKSKTWTRAGRWLYDL</sequence>
<dbReference type="Proteomes" id="UP000503447">
    <property type="component" value="Chromosome"/>
</dbReference>
<reference evidence="2" key="1">
    <citation type="submission" date="2020-05" db="EMBL/GenBank/DDBJ databases">
        <title>Frigoriglobus tundricola gen. nov., sp. nov., a psychrotolerant cellulolytic planctomycete of the family Gemmataceae with two divergent copies of 16S rRNA gene.</title>
        <authorList>
            <person name="Kulichevskaya I.S."/>
            <person name="Ivanova A.A."/>
            <person name="Naumoff D.G."/>
            <person name="Beletsky A.V."/>
            <person name="Rijpstra W.I.C."/>
            <person name="Sinninghe Damste J.S."/>
            <person name="Mardanov A.V."/>
            <person name="Ravin N.V."/>
            <person name="Dedysh S.N."/>
        </authorList>
    </citation>
    <scope>NUCLEOTIDE SEQUENCE [LARGE SCALE GENOMIC DNA]</scope>
    <source>
        <strain evidence="2">PL17</strain>
    </source>
</reference>
<dbReference type="AlphaFoldDB" id="A0A6M5YMM8"/>